<dbReference type="PANTHER" id="PTHR10948:SF23">
    <property type="entry name" value="TRANSPOSASE INSI FOR INSERTION SEQUENCE ELEMENT IS30A-RELATED"/>
    <property type="match status" value="1"/>
</dbReference>
<evidence type="ECO:0000313" key="4">
    <source>
        <dbReference type="Proteomes" id="UP001215087"/>
    </source>
</evidence>
<dbReference type="Proteomes" id="UP001215087">
    <property type="component" value="Unassembled WGS sequence"/>
</dbReference>
<dbReference type="InterPro" id="IPR053392">
    <property type="entry name" value="Transposase_IS30-like"/>
</dbReference>
<dbReference type="InterPro" id="IPR012337">
    <property type="entry name" value="RNaseH-like_sf"/>
</dbReference>
<feature type="domain" description="Integrase catalytic" evidence="2">
    <location>
        <begin position="165"/>
        <end position="338"/>
    </location>
</feature>
<evidence type="ECO:0000256" key="1">
    <source>
        <dbReference type="ARBA" id="ARBA00023172"/>
    </source>
</evidence>
<dbReference type="RefSeq" id="WP_227207010.1">
    <property type="nucleotide sequence ID" value="NZ_JAJCLO010000006.1"/>
</dbReference>
<proteinExistence type="predicted"/>
<dbReference type="InterPro" id="IPR025246">
    <property type="entry name" value="IS30-like_HTH"/>
</dbReference>
<dbReference type="Gene3D" id="3.30.420.10">
    <property type="entry name" value="Ribonuclease H-like superfamily/Ribonuclease H"/>
    <property type="match status" value="1"/>
</dbReference>
<name>A0ABT5UNZ8_EUBLI</name>
<dbReference type="Pfam" id="PF00665">
    <property type="entry name" value="rve"/>
    <property type="match status" value="1"/>
</dbReference>
<dbReference type="NCBIfam" id="NF033563">
    <property type="entry name" value="transpos_IS30"/>
    <property type="match status" value="1"/>
</dbReference>
<sequence length="353" mass="41645">MKYKHITIRERYKIEGYLEAGMSRKRIAELIHKDYSTICREIKRGMVKQILKEYHEVYVYRADYAQLMYEEKEQNKGRKSKLLKNPELVSYLEKQIKRGYSPEVALFTLKQEKPSMCKVCFKTVYNALDRHEFPNITYKDLLYKKETIVPKEPQAKAVDIKRRSIEERPQIINNRLEFGHWEMDCVLSGQCTTSQAALLVLTERLTRASFTFKMPDKTQESVKEKLDQLEKALKGDFHKLIKSITMDNGTEFINQSLIEQSCLNNGLRTTAYYCHAYSAFERGSNENYNRFIRRFVPKGAAIDSYSDKEIYRIMQFINNYPRRMLDFQSSICCLKKYTDNPIFLTLIGNNCCN</sequence>
<evidence type="ECO:0000313" key="3">
    <source>
        <dbReference type="EMBL" id="MDE1469252.1"/>
    </source>
</evidence>
<dbReference type="InterPro" id="IPR051917">
    <property type="entry name" value="Transposase-Integrase"/>
</dbReference>
<keyword evidence="1" id="KW-0233">DNA recombination</keyword>
<keyword evidence="4" id="KW-1185">Reference proteome</keyword>
<reference evidence="3 4" key="1">
    <citation type="submission" date="2023-02" db="EMBL/GenBank/DDBJ databases">
        <title>Comparative genome analysis of Eubacterium limosum species.</title>
        <authorList>
            <person name="Bak J.E."/>
        </authorList>
    </citation>
    <scope>NUCLEOTIDE SEQUENCE [LARGE SCALE GENOMIC DNA]</scope>
    <source>
        <strain evidence="3 4">KGMB01548</strain>
    </source>
</reference>
<dbReference type="SUPFAM" id="SSF53098">
    <property type="entry name" value="Ribonuclease H-like"/>
    <property type="match status" value="1"/>
</dbReference>
<dbReference type="InterPro" id="IPR036397">
    <property type="entry name" value="RNaseH_sf"/>
</dbReference>
<dbReference type="Pfam" id="PF13936">
    <property type="entry name" value="HTH_38"/>
    <property type="match status" value="1"/>
</dbReference>
<accession>A0ABT5UNZ8</accession>
<dbReference type="InterPro" id="IPR001584">
    <property type="entry name" value="Integrase_cat-core"/>
</dbReference>
<dbReference type="EMBL" id="JAQSVD010000001">
    <property type="protein sequence ID" value="MDE1469252.1"/>
    <property type="molecule type" value="Genomic_DNA"/>
</dbReference>
<comment type="caution">
    <text evidence="3">The sequence shown here is derived from an EMBL/GenBank/DDBJ whole genome shotgun (WGS) entry which is preliminary data.</text>
</comment>
<evidence type="ECO:0000259" key="2">
    <source>
        <dbReference type="PROSITE" id="PS50994"/>
    </source>
</evidence>
<dbReference type="PANTHER" id="PTHR10948">
    <property type="entry name" value="TRANSPOSASE"/>
    <property type="match status" value="1"/>
</dbReference>
<dbReference type="PROSITE" id="PS50994">
    <property type="entry name" value="INTEGRASE"/>
    <property type="match status" value="1"/>
</dbReference>
<protein>
    <submittedName>
        <fullName evidence="3">IS30 family transposase</fullName>
    </submittedName>
</protein>
<organism evidence="3 4">
    <name type="scientific">Eubacterium limosum</name>
    <dbReference type="NCBI Taxonomy" id="1736"/>
    <lineage>
        <taxon>Bacteria</taxon>
        <taxon>Bacillati</taxon>
        <taxon>Bacillota</taxon>
        <taxon>Clostridia</taxon>
        <taxon>Eubacteriales</taxon>
        <taxon>Eubacteriaceae</taxon>
        <taxon>Eubacterium</taxon>
    </lineage>
</organism>
<gene>
    <name evidence="3" type="ORF">PTZ04_03160</name>
</gene>